<keyword evidence="1 7" id="KW-1003">Cell membrane</keyword>
<dbReference type="Pfam" id="PF02618">
    <property type="entry name" value="YceG"/>
    <property type="match status" value="1"/>
</dbReference>
<keyword evidence="3 7" id="KW-1133">Transmembrane helix</keyword>
<dbReference type="CDD" id="cd08010">
    <property type="entry name" value="MltG_like"/>
    <property type="match status" value="1"/>
</dbReference>
<dbReference type="OrthoDB" id="9814591at2"/>
<keyword evidence="2 7" id="KW-0812">Transmembrane</keyword>
<comment type="subcellular location">
    <subcellularLocation>
        <location evidence="7">Cell membrane</location>
        <topology evidence="7">Single-pass membrane protein</topology>
    </subcellularLocation>
</comment>
<dbReference type="InterPro" id="IPR003770">
    <property type="entry name" value="MLTG-like"/>
</dbReference>
<accession>A0A516PZY4</accession>
<comment type="function">
    <text evidence="7">Functions as a peptidoglycan terminase that cleaves nascent peptidoglycan strands endolytically to terminate their elongation.</text>
</comment>
<comment type="similarity">
    <text evidence="7">Belongs to the transglycosylase MltG family.</text>
</comment>
<protein>
    <recommendedName>
        <fullName evidence="7">Endolytic murein transglycosylase</fullName>
        <ecNumber evidence="7">4.2.2.29</ecNumber>
    </recommendedName>
    <alternativeName>
        <fullName evidence="7">Peptidoglycan lytic transglycosylase</fullName>
    </alternativeName>
    <alternativeName>
        <fullName evidence="7">Peptidoglycan polymerization terminase</fullName>
    </alternativeName>
</protein>
<evidence type="ECO:0000256" key="1">
    <source>
        <dbReference type="ARBA" id="ARBA00022475"/>
    </source>
</evidence>
<keyword evidence="4 7" id="KW-0472">Membrane</keyword>
<reference evidence="8 9" key="1">
    <citation type="submission" date="2019-07" db="EMBL/GenBank/DDBJ databases">
        <title>Microlunatus dokdonensis sp. nov. isolated from the rhizospheric soil of the wild plant Elymus tsukushiensis.</title>
        <authorList>
            <person name="Ghim S.-Y."/>
            <person name="Hwang Y.-J."/>
            <person name="Son J.-S."/>
            <person name="Shin J.-H."/>
        </authorList>
    </citation>
    <scope>NUCLEOTIDE SEQUENCE [LARGE SCALE GENOMIC DNA]</scope>
    <source>
        <strain evidence="8 9">KUDC0627</strain>
    </source>
</reference>
<dbReference type="PANTHER" id="PTHR30518:SF2">
    <property type="entry name" value="ENDOLYTIC MUREIN TRANSGLYCOSYLASE"/>
    <property type="match status" value="1"/>
</dbReference>
<dbReference type="EMBL" id="CP041692">
    <property type="protein sequence ID" value="QDP96734.1"/>
    <property type="molecule type" value="Genomic_DNA"/>
</dbReference>
<keyword evidence="9" id="KW-1185">Reference proteome</keyword>
<gene>
    <name evidence="7 8" type="primary">mltG</name>
    <name evidence="8" type="ORF">FOE78_13180</name>
</gene>
<dbReference type="EC" id="4.2.2.29" evidence="7"/>
<comment type="catalytic activity">
    <reaction evidence="7">
        <text>a peptidoglycan chain = a peptidoglycan chain with N-acetyl-1,6-anhydromuramyl-[peptide] at the reducing end + a peptidoglycan chain with N-acetylglucosamine at the non-reducing end.</text>
        <dbReference type="EC" id="4.2.2.29"/>
    </reaction>
</comment>
<proteinExistence type="inferred from homology"/>
<dbReference type="PANTHER" id="PTHR30518">
    <property type="entry name" value="ENDOLYTIC MUREIN TRANSGLYCOSYLASE"/>
    <property type="match status" value="1"/>
</dbReference>
<evidence type="ECO:0000256" key="6">
    <source>
        <dbReference type="ARBA" id="ARBA00023316"/>
    </source>
</evidence>
<sequence>MTSLLDQEPEKRSASAARRGKGCLAVLVALAILVGGGYLGWHKLSGVVENALSTPDYTTKQGVANVTVTVPEGASLTSIGQELVEADVVKSTKAFSKAIQKYDGQPTVQAGSYKMRTQLPATVALTRLTTPQKYRIRNQIQILEGLRLSEQVAVLAKETKIPAKQYQAALKKPGDLGLPTWAKNRPEGFLFPDSYELTDNATATSVLQQMTERFNQVSAEIDLPGRASALHLTPYQVVIVASLIEAEVNRPADRPKAARVIYNRLAKGMPLQLDSTVHYAIGRRGKVTTTAQERASKSPYNTYVHKGLPPGPIGAPGKAALEAAANPAAGSWLYWVAINPQTGETVFTNTKAEHDAAVLRFQQWCQAHKGKC</sequence>
<dbReference type="Gene3D" id="3.30.1490.480">
    <property type="entry name" value="Endolytic murein transglycosylase"/>
    <property type="match status" value="1"/>
</dbReference>
<dbReference type="GO" id="GO:0009252">
    <property type="term" value="P:peptidoglycan biosynthetic process"/>
    <property type="evidence" value="ECO:0007669"/>
    <property type="project" value="UniProtKB-UniRule"/>
</dbReference>
<dbReference type="AlphaFoldDB" id="A0A516PZY4"/>
<evidence type="ECO:0000313" key="9">
    <source>
        <dbReference type="Proteomes" id="UP000319263"/>
    </source>
</evidence>
<evidence type="ECO:0000256" key="4">
    <source>
        <dbReference type="ARBA" id="ARBA00023136"/>
    </source>
</evidence>
<dbReference type="Proteomes" id="UP000319263">
    <property type="component" value="Chromosome"/>
</dbReference>
<evidence type="ECO:0000256" key="5">
    <source>
        <dbReference type="ARBA" id="ARBA00023239"/>
    </source>
</evidence>
<evidence type="ECO:0000256" key="2">
    <source>
        <dbReference type="ARBA" id="ARBA00022692"/>
    </source>
</evidence>
<evidence type="ECO:0000256" key="7">
    <source>
        <dbReference type="HAMAP-Rule" id="MF_02065"/>
    </source>
</evidence>
<evidence type="ECO:0000313" key="8">
    <source>
        <dbReference type="EMBL" id="QDP96734.1"/>
    </source>
</evidence>
<dbReference type="KEGG" id="mik:FOE78_13180"/>
<organism evidence="8 9">
    <name type="scientific">Microlunatus elymi</name>
    <dbReference type="NCBI Taxonomy" id="2596828"/>
    <lineage>
        <taxon>Bacteria</taxon>
        <taxon>Bacillati</taxon>
        <taxon>Actinomycetota</taxon>
        <taxon>Actinomycetes</taxon>
        <taxon>Propionibacteriales</taxon>
        <taxon>Propionibacteriaceae</taxon>
        <taxon>Microlunatus</taxon>
    </lineage>
</organism>
<dbReference type="GO" id="GO:0071555">
    <property type="term" value="P:cell wall organization"/>
    <property type="evidence" value="ECO:0007669"/>
    <property type="project" value="UniProtKB-KW"/>
</dbReference>
<name>A0A516PZY4_9ACTN</name>
<dbReference type="NCBIfam" id="TIGR00247">
    <property type="entry name" value="endolytic transglycosylase MltG"/>
    <property type="match status" value="1"/>
</dbReference>
<feature type="site" description="Important for catalytic activity" evidence="7">
    <location>
        <position position="247"/>
    </location>
</feature>
<keyword evidence="6 7" id="KW-0961">Cell wall biogenesis/degradation</keyword>
<keyword evidence="5 7" id="KW-0456">Lyase</keyword>
<dbReference type="RefSeq" id="WP_143986696.1">
    <property type="nucleotide sequence ID" value="NZ_CP041692.1"/>
</dbReference>
<dbReference type="HAMAP" id="MF_02065">
    <property type="entry name" value="MltG"/>
    <property type="match status" value="1"/>
</dbReference>
<evidence type="ECO:0000256" key="3">
    <source>
        <dbReference type="ARBA" id="ARBA00022989"/>
    </source>
</evidence>
<dbReference type="GO" id="GO:0008932">
    <property type="term" value="F:lytic endotransglycosylase activity"/>
    <property type="evidence" value="ECO:0007669"/>
    <property type="project" value="UniProtKB-UniRule"/>
</dbReference>
<feature type="transmembrane region" description="Helical" evidence="7">
    <location>
        <begin position="21"/>
        <end position="41"/>
    </location>
</feature>
<dbReference type="GO" id="GO:0005886">
    <property type="term" value="C:plasma membrane"/>
    <property type="evidence" value="ECO:0007669"/>
    <property type="project" value="UniProtKB-SubCell"/>
</dbReference>